<organism evidence="1 2">
    <name type="scientific">Mycena pura</name>
    <dbReference type="NCBI Taxonomy" id="153505"/>
    <lineage>
        <taxon>Eukaryota</taxon>
        <taxon>Fungi</taxon>
        <taxon>Dikarya</taxon>
        <taxon>Basidiomycota</taxon>
        <taxon>Agaricomycotina</taxon>
        <taxon>Agaricomycetes</taxon>
        <taxon>Agaricomycetidae</taxon>
        <taxon>Agaricales</taxon>
        <taxon>Marasmiineae</taxon>
        <taxon>Mycenaceae</taxon>
        <taxon>Mycena</taxon>
    </lineage>
</organism>
<name>A0AAD6Y5K4_9AGAR</name>
<sequence>MEAKSLKSHLVCNAHKSRWINHLEQVTARAADIQEFTEISNAAGVSAFPDFEDITPSYLPPIFEDEDNFMANDRVLSTAELIQELGEVQEDAVPTAEENQSNLRQQYEQMLLDAYQADHLENADGVDDQFISDEAPKNLVIEEDDEDDLCFDPSALSSSAYHPYPSKAAMLLDIMDNFPRCRFTNAHMSLIIQFAKNLGVPNVPSIKALRNIQQSLQSSCGDAPTRIESQQGNIFYMNDIRGIIARDFANPLVSPHMHFYPEETDGPISEVFQAERWTEYAPEQLTPMFTNGRRRFWINEVAQLEDGTFVVPVVLVMRNKNLEADVLEVTQTADRQWRLHTEDLKSIKATDFGRTYDEIMGARWCSGLPCARKSPGGPHIPTPQYCGHARKFPPVSPPGQEFAQERVWVKNREPPKRTGTNITAQCRERELRSVWIWNGIRVAEGPVGGGSAAGSRNGKLRGWK</sequence>
<protein>
    <submittedName>
        <fullName evidence="1">Uncharacterized protein</fullName>
    </submittedName>
</protein>
<reference evidence="1" key="1">
    <citation type="submission" date="2023-03" db="EMBL/GenBank/DDBJ databases">
        <title>Massive genome expansion in bonnet fungi (Mycena s.s.) driven by repeated elements and novel gene families across ecological guilds.</title>
        <authorList>
            <consortium name="Lawrence Berkeley National Laboratory"/>
            <person name="Harder C.B."/>
            <person name="Miyauchi S."/>
            <person name="Viragh M."/>
            <person name="Kuo A."/>
            <person name="Thoen E."/>
            <person name="Andreopoulos B."/>
            <person name="Lu D."/>
            <person name="Skrede I."/>
            <person name="Drula E."/>
            <person name="Henrissat B."/>
            <person name="Morin E."/>
            <person name="Kohler A."/>
            <person name="Barry K."/>
            <person name="LaButti K."/>
            <person name="Morin E."/>
            <person name="Salamov A."/>
            <person name="Lipzen A."/>
            <person name="Mereny Z."/>
            <person name="Hegedus B."/>
            <person name="Baldrian P."/>
            <person name="Stursova M."/>
            <person name="Weitz H."/>
            <person name="Taylor A."/>
            <person name="Grigoriev I.V."/>
            <person name="Nagy L.G."/>
            <person name="Martin F."/>
            <person name="Kauserud H."/>
        </authorList>
    </citation>
    <scope>NUCLEOTIDE SEQUENCE</scope>
    <source>
        <strain evidence="1">9144</strain>
    </source>
</reference>
<dbReference type="Proteomes" id="UP001219525">
    <property type="component" value="Unassembled WGS sequence"/>
</dbReference>
<gene>
    <name evidence="1" type="ORF">GGX14DRAFT_406402</name>
</gene>
<dbReference type="EMBL" id="JARJCW010000120">
    <property type="protein sequence ID" value="KAJ7192458.1"/>
    <property type="molecule type" value="Genomic_DNA"/>
</dbReference>
<proteinExistence type="predicted"/>
<accession>A0AAD6Y5K4</accession>
<evidence type="ECO:0000313" key="2">
    <source>
        <dbReference type="Proteomes" id="UP001219525"/>
    </source>
</evidence>
<evidence type="ECO:0000313" key="1">
    <source>
        <dbReference type="EMBL" id="KAJ7192458.1"/>
    </source>
</evidence>
<keyword evidence="2" id="KW-1185">Reference proteome</keyword>
<comment type="caution">
    <text evidence="1">The sequence shown here is derived from an EMBL/GenBank/DDBJ whole genome shotgun (WGS) entry which is preliminary data.</text>
</comment>
<dbReference type="AlphaFoldDB" id="A0AAD6Y5K4"/>